<sequence length="356" mass="39853">MPAPVGTSLCQHCGRTHAEDTARCPRTNRSMKDPGPCGSHIDRYLVEKLLGTGGFGAVYLARHRRTQAQVALKVLKAALMTDANVLERFLREATTAASVGSEHLVRVVDAEVTADQVAFIAMEYLDGEDLKAIVKRERRLHPSRAVELVSQVLRGLSAAHDKGIVHRDIKPANIFITRVREPNGTQREHAKVLDFGISKVLGAAQLTAQGMTMGTPSYMAWEQFHDAREVDARTDLYAVAAMLYELLVGEVPYDAPNILSLMNKLRIGDRRPMRDVVPWLPVPLCAVVEKGLEKRREWRWQSAREFLAALENVTLLLDPVPPLTPATVEMEEVDLERQLDTRIRRRDLSDDETLKE</sequence>
<keyword evidence="4 5" id="KW-0067">ATP-binding</keyword>
<dbReference type="PROSITE" id="PS00108">
    <property type="entry name" value="PROTEIN_KINASE_ST"/>
    <property type="match status" value="1"/>
</dbReference>
<dbReference type="GO" id="GO:0004674">
    <property type="term" value="F:protein serine/threonine kinase activity"/>
    <property type="evidence" value="ECO:0007669"/>
    <property type="project" value="TreeGrafter"/>
</dbReference>
<dbReference type="Proteomes" id="UP000249061">
    <property type="component" value="Unassembled WGS sequence"/>
</dbReference>
<comment type="caution">
    <text evidence="7">The sequence shown here is derived from an EMBL/GenBank/DDBJ whole genome shotgun (WGS) entry which is preliminary data.</text>
</comment>
<protein>
    <recommendedName>
        <fullName evidence="6">Protein kinase domain-containing protein</fullName>
    </recommendedName>
</protein>
<evidence type="ECO:0000313" key="7">
    <source>
        <dbReference type="EMBL" id="PZR15423.1"/>
    </source>
</evidence>
<dbReference type="Gene3D" id="1.10.510.10">
    <property type="entry name" value="Transferase(Phosphotransferase) domain 1"/>
    <property type="match status" value="1"/>
</dbReference>
<reference evidence="7 8" key="1">
    <citation type="submission" date="2017-08" db="EMBL/GenBank/DDBJ databases">
        <title>Infants hospitalized years apart are colonized by the same room-sourced microbial strains.</title>
        <authorList>
            <person name="Brooks B."/>
            <person name="Olm M.R."/>
            <person name="Firek B.A."/>
            <person name="Baker R."/>
            <person name="Thomas B.C."/>
            <person name="Morowitz M.J."/>
            <person name="Banfield J.F."/>
        </authorList>
    </citation>
    <scope>NUCLEOTIDE SEQUENCE [LARGE SCALE GENOMIC DNA]</scope>
    <source>
        <strain evidence="7">S2_003_000_R2_14</strain>
    </source>
</reference>
<dbReference type="GO" id="GO:0005524">
    <property type="term" value="F:ATP binding"/>
    <property type="evidence" value="ECO:0007669"/>
    <property type="project" value="UniProtKB-UniRule"/>
</dbReference>
<evidence type="ECO:0000313" key="8">
    <source>
        <dbReference type="Proteomes" id="UP000249061"/>
    </source>
</evidence>
<dbReference type="InterPro" id="IPR008271">
    <property type="entry name" value="Ser/Thr_kinase_AS"/>
</dbReference>
<accession>A0A2W5TPY5</accession>
<keyword evidence="3" id="KW-0418">Kinase</keyword>
<dbReference type="AlphaFoldDB" id="A0A2W5TPY5"/>
<evidence type="ECO:0000259" key="6">
    <source>
        <dbReference type="PROSITE" id="PS50011"/>
    </source>
</evidence>
<dbReference type="PANTHER" id="PTHR43289">
    <property type="entry name" value="MITOGEN-ACTIVATED PROTEIN KINASE KINASE KINASE 20-RELATED"/>
    <property type="match status" value="1"/>
</dbReference>
<evidence type="ECO:0000256" key="2">
    <source>
        <dbReference type="ARBA" id="ARBA00022741"/>
    </source>
</evidence>
<evidence type="ECO:0000256" key="3">
    <source>
        <dbReference type="ARBA" id="ARBA00022777"/>
    </source>
</evidence>
<name>A0A2W5TPY5_9BACT</name>
<dbReference type="PANTHER" id="PTHR43289:SF34">
    <property type="entry name" value="SERINE_THREONINE-PROTEIN KINASE YBDM-RELATED"/>
    <property type="match status" value="1"/>
</dbReference>
<feature type="domain" description="Protein kinase" evidence="6">
    <location>
        <begin position="44"/>
        <end position="354"/>
    </location>
</feature>
<evidence type="ECO:0000256" key="5">
    <source>
        <dbReference type="PROSITE-ProRule" id="PRU10141"/>
    </source>
</evidence>
<gene>
    <name evidence="7" type="ORF">DI536_08200</name>
</gene>
<dbReference type="PROSITE" id="PS00107">
    <property type="entry name" value="PROTEIN_KINASE_ATP"/>
    <property type="match status" value="1"/>
</dbReference>
<evidence type="ECO:0000256" key="1">
    <source>
        <dbReference type="ARBA" id="ARBA00022679"/>
    </source>
</evidence>
<dbReference type="Pfam" id="PF00069">
    <property type="entry name" value="Pkinase"/>
    <property type="match status" value="1"/>
</dbReference>
<dbReference type="InterPro" id="IPR011009">
    <property type="entry name" value="Kinase-like_dom_sf"/>
</dbReference>
<dbReference type="SMART" id="SM00220">
    <property type="entry name" value="S_TKc"/>
    <property type="match status" value="1"/>
</dbReference>
<dbReference type="Gene3D" id="3.30.200.20">
    <property type="entry name" value="Phosphorylase Kinase, domain 1"/>
    <property type="match status" value="1"/>
</dbReference>
<dbReference type="CDD" id="cd14014">
    <property type="entry name" value="STKc_PknB_like"/>
    <property type="match status" value="1"/>
</dbReference>
<keyword evidence="1" id="KW-0808">Transferase</keyword>
<dbReference type="PROSITE" id="PS50011">
    <property type="entry name" value="PROTEIN_KINASE_DOM"/>
    <property type="match status" value="1"/>
</dbReference>
<proteinExistence type="predicted"/>
<evidence type="ECO:0000256" key="4">
    <source>
        <dbReference type="ARBA" id="ARBA00022840"/>
    </source>
</evidence>
<dbReference type="EMBL" id="QFQP01000005">
    <property type="protein sequence ID" value="PZR15423.1"/>
    <property type="molecule type" value="Genomic_DNA"/>
</dbReference>
<dbReference type="SUPFAM" id="SSF56112">
    <property type="entry name" value="Protein kinase-like (PK-like)"/>
    <property type="match status" value="1"/>
</dbReference>
<dbReference type="InterPro" id="IPR017441">
    <property type="entry name" value="Protein_kinase_ATP_BS"/>
</dbReference>
<organism evidence="7 8">
    <name type="scientific">Archangium gephyra</name>
    <dbReference type="NCBI Taxonomy" id="48"/>
    <lineage>
        <taxon>Bacteria</taxon>
        <taxon>Pseudomonadati</taxon>
        <taxon>Myxococcota</taxon>
        <taxon>Myxococcia</taxon>
        <taxon>Myxococcales</taxon>
        <taxon>Cystobacterineae</taxon>
        <taxon>Archangiaceae</taxon>
        <taxon>Archangium</taxon>
    </lineage>
</organism>
<feature type="binding site" evidence="5">
    <location>
        <position position="73"/>
    </location>
    <ligand>
        <name>ATP</name>
        <dbReference type="ChEBI" id="CHEBI:30616"/>
    </ligand>
</feature>
<keyword evidence="2 5" id="KW-0547">Nucleotide-binding</keyword>
<dbReference type="InterPro" id="IPR000719">
    <property type="entry name" value="Prot_kinase_dom"/>
</dbReference>